<sequence>MKEYIYSAATLDSNICVENNTEQHLIVRCALDFCAFKARENRTLGICASDICIKQLYPYDSRNNSHGLDTFLEENRYLGVPIVHDKTEGPSQGLLQRLMRQFITFTDGQISQDFSLCGQSPNTCAGLVMNGLQSELRRLMQCSLYKYQASLPDTLAAVHKLQEIS</sequence>
<organism evidence="1 2">
    <name type="scientific">Tegillarca granosa</name>
    <name type="common">Malaysian cockle</name>
    <name type="synonym">Anadara granosa</name>
    <dbReference type="NCBI Taxonomy" id="220873"/>
    <lineage>
        <taxon>Eukaryota</taxon>
        <taxon>Metazoa</taxon>
        <taxon>Spiralia</taxon>
        <taxon>Lophotrochozoa</taxon>
        <taxon>Mollusca</taxon>
        <taxon>Bivalvia</taxon>
        <taxon>Autobranchia</taxon>
        <taxon>Pteriomorphia</taxon>
        <taxon>Arcoida</taxon>
        <taxon>Arcoidea</taxon>
        <taxon>Arcidae</taxon>
        <taxon>Tegillarca</taxon>
    </lineage>
</organism>
<evidence type="ECO:0000313" key="1">
    <source>
        <dbReference type="EMBL" id="KAJ8301053.1"/>
    </source>
</evidence>
<keyword evidence="2" id="KW-1185">Reference proteome</keyword>
<comment type="caution">
    <text evidence="1">The sequence shown here is derived from an EMBL/GenBank/DDBJ whole genome shotgun (WGS) entry which is preliminary data.</text>
</comment>
<proteinExistence type="predicted"/>
<dbReference type="Proteomes" id="UP001217089">
    <property type="component" value="Unassembled WGS sequence"/>
</dbReference>
<gene>
    <name evidence="1" type="ORF">KUTeg_022572</name>
</gene>
<protein>
    <submittedName>
        <fullName evidence="1">Uncharacterized protein</fullName>
    </submittedName>
</protein>
<evidence type="ECO:0000313" key="2">
    <source>
        <dbReference type="Proteomes" id="UP001217089"/>
    </source>
</evidence>
<accession>A0ABQ9E6M5</accession>
<dbReference type="EMBL" id="JARBDR010000919">
    <property type="protein sequence ID" value="KAJ8301053.1"/>
    <property type="molecule type" value="Genomic_DNA"/>
</dbReference>
<reference evidence="1 2" key="1">
    <citation type="submission" date="2022-12" db="EMBL/GenBank/DDBJ databases">
        <title>Chromosome-level genome of Tegillarca granosa.</title>
        <authorList>
            <person name="Kim J."/>
        </authorList>
    </citation>
    <scope>NUCLEOTIDE SEQUENCE [LARGE SCALE GENOMIC DNA]</scope>
    <source>
        <strain evidence="1">Teg-2019</strain>
        <tissue evidence="1">Adductor muscle</tissue>
    </source>
</reference>
<name>A0ABQ9E6M5_TEGGR</name>